<dbReference type="InParanoid" id="A0A6P7GLV9"/>
<dbReference type="EC" id="1.13.12.7" evidence="4"/>
<dbReference type="SUPFAM" id="SSF56801">
    <property type="entry name" value="Acetyl-CoA synthetase-like"/>
    <property type="match status" value="1"/>
</dbReference>
<comment type="catalytic activity">
    <reaction evidence="15">
        <text>firefly D-luciferin + ATP + O2 = firefly oxyluciferin + hnu + AMP + CO2 + diphosphate</text>
        <dbReference type="Rhea" id="RHEA:10732"/>
        <dbReference type="ChEBI" id="CHEBI:15379"/>
        <dbReference type="ChEBI" id="CHEBI:16526"/>
        <dbReference type="ChEBI" id="CHEBI:16792"/>
        <dbReference type="ChEBI" id="CHEBI:30212"/>
        <dbReference type="ChEBI" id="CHEBI:30616"/>
        <dbReference type="ChEBI" id="CHEBI:33019"/>
        <dbReference type="ChEBI" id="CHEBI:58038"/>
        <dbReference type="ChEBI" id="CHEBI:456215"/>
        <dbReference type="EC" id="1.13.12.7"/>
    </reaction>
</comment>
<evidence type="ECO:0000256" key="14">
    <source>
        <dbReference type="ARBA" id="ARBA00023262"/>
    </source>
</evidence>
<keyword evidence="13" id="KW-0455">Luminescence</keyword>
<dbReference type="Gene3D" id="3.30.300.30">
    <property type="match status" value="1"/>
</dbReference>
<evidence type="ECO:0000256" key="13">
    <source>
        <dbReference type="ARBA" id="ARBA00023223"/>
    </source>
</evidence>
<evidence type="ECO:0000256" key="3">
    <source>
        <dbReference type="ARBA" id="ARBA00006432"/>
    </source>
</evidence>
<evidence type="ECO:0000256" key="16">
    <source>
        <dbReference type="SAM" id="MobiDB-lite"/>
    </source>
</evidence>
<keyword evidence="11" id="KW-0503">Monooxygenase</keyword>
<evidence type="ECO:0000256" key="15">
    <source>
        <dbReference type="ARBA" id="ARBA00048497"/>
    </source>
</evidence>
<dbReference type="GO" id="GO:0005777">
    <property type="term" value="C:peroxisome"/>
    <property type="evidence" value="ECO:0007669"/>
    <property type="project" value="UniProtKB-SubCell"/>
</dbReference>
<proteinExistence type="inferred from homology"/>
<evidence type="ECO:0000256" key="5">
    <source>
        <dbReference type="ARBA" id="ARBA00019043"/>
    </source>
</evidence>
<evidence type="ECO:0000256" key="8">
    <source>
        <dbReference type="ARBA" id="ARBA00022840"/>
    </source>
</evidence>
<evidence type="ECO:0000313" key="19">
    <source>
        <dbReference type="RefSeq" id="XP_028144755.1"/>
    </source>
</evidence>
<keyword evidence="6" id="KW-0479">Metal-binding</keyword>
<feature type="domain" description="AMP-binding enzyme C-terminal" evidence="18">
    <location>
        <begin position="458"/>
        <end position="534"/>
    </location>
</feature>
<keyword evidence="8" id="KW-0067">ATP-binding</keyword>
<name>A0A6P7GLV9_DIAVI</name>
<evidence type="ECO:0000256" key="2">
    <source>
        <dbReference type="ARBA" id="ARBA00004275"/>
    </source>
</evidence>
<keyword evidence="7" id="KW-0547">Nucleotide-binding</keyword>
<evidence type="ECO:0000259" key="18">
    <source>
        <dbReference type="Pfam" id="PF13193"/>
    </source>
</evidence>
<dbReference type="GO" id="GO:0046872">
    <property type="term" value="F:metal ion binding"/>
    <property type="evidence" value="ECO:0007669"/>
    <property type="project" value="UniProtKB-KW"/>
</dbReference>
<accession>A0A6P7GLV9</accession>
<dbReference type="FunFam" id="3.30.300.30:FF:000007">
    <property type="entry name" value="4-coumarate--CoA ligase 2"/>
    <property type="match status" value="1"/>
</dbReference>
<dbReference type="Pfam" id="PF13193">
    <property type="entry name" value="AMP-binding_C"/>
    <property type="match status" value="1"/>
</dbReference>
<organism evidence="19">
    <name type="scientific">Diabrotica virgifera virgifera</name>
    <name type="common">western corn rootworm</name>
    <dbReference type="NCBI Taxonomy" id="50390"/>
    <lineage>
        <taxon>Eukaryota</taxon>
        <taxon>Metazoa</taxon>
        <taxon>Ecdysozoa</taxon>
        <taxon>Arthropoda</taxon>
        <taxon>Hexapoda</taxon>
        <taxon>Insecta</taxon>
        <taxon>Pterygota</taxon>
        <taxon>Neoptera</taxon>
        <taxon>Endopterygota</taxon>
        <taxon>Coleoptera</taxon>
        <taxon>Polyphaga</taxon>
        <taxon>Cucujiformia</taxon>
        <taxon>Chrysomeloidea</taxon>
        <taxon>Chrysomelidae</taxon>
        <taxon>Galerucinae</taxon>
        <taxon>Diabroticina</taxon>
        <taxon>Diabroticites</taxon>
        <taxon>Diabrotica</taxon>
    </lineage>
</organism>
<feature type="domain" description="AMP-dependent synthetase/ligase" evidence="17">
    <location>
        <begin position="40"/>
        <end position="407"/>
    </location>
</feature>
<dbReference type="InterPro" id="IPR025110">
    <property type="entry name" value="AMP-bd_C"/>
</dbReference>
<dbReference type="GO" id="GO:0005524">
    <property type="term" value="F:ATP binding"/>
    <property type="evidence" value="ECO:0007669"/>
    <property type="project" value="UniProtKB-KW"/>
</dbReference>
<sequence>MVTEDNNFIIHGPRPSELLPKDCLGKFVLNNLINNPTNEVMLNVQSGQSISYSQILQDTCNLAESLRKYGCTQDTIIGLCSENHLKFFVPLLAATCLGSVIVPINPAYVHDELRHVLNLTKPEILFCSKLTLSKFSKGEYNFIEKIFCIDSNVSNIETAEEFVSKQLNSKPVDSKRFEMFSGNPETHLTAIMTSSGTTGLPKGVMLTDHNFEARILQFRDSAYKGIYARVDGKYTTASKATFGILPFYHAGGLLSALACITQQTKMLVISRFDEDVFYKTIQDYQIENMALTPPLVVLLAKSSKLDKYDLSCLKIIRSGAAPLNKDTELILKKRLPNIEAIVQTYGLTEYLAACLGISDAVNKEGSTGPPSPFTSIKIRDPETGKSLGPHKVGEICIKGPLMMKGYYKNEQATRDSFTADGWLKSGDLGYYDENNFIFIVDRLKELIKYKGFQVAPAELEALLLHHPKVLDVGDIGLPDELAGELPVAFVVKKPGVAVTEKELQDFVAGKVSHQKKLRGGVIFISAIPKNLAGKILRRELRKLLKNHKHKL</sequence>
<evidence type="ECO:0000256" key="4">
    <source>
        <dbReference type="ARBA" id="ARBA00012532"/>
    </source>
</evidence>
<comment type="cofactor">
    <cofactor evidence="1">
        <name>Mg(2+)</name>
        <dbReference type="ChEBI" id="CHEBI:18420"/>
    </cofactor>
</comment>
<evidence type="ECO:0000256" key="7">
    <source>
        <dbReference type="ARBA" id="ARBA00022741"/>
    </source>
</evidence>
<dbReference type="PANTHER" id="PTHR24096:SF423">
    <property type="entry name" value="GM05240P"/>
    <property type="match status" value="1"/>
</dbReference>
<protein>
    <recommendedName>
        <fullName evidence="5">Luciferin 4-monooxygenase</fullName>
        <ecNumber evidence="4">1.13.12.7</ecNumber>
    </recommendedName>
</protein>
<keyword evidence="10" id="KW-0560">Oxidoreductase</keyword>
<dbReference type="CDD" id="cd05911">
    <property type="entry name" value="Firefly_Luc_like"/>
    <property type="match status" value="1"/>
</dbReference>
<evidence type="ECO:0000256" key="6">
    <source>
        <dbReference type="ARBA" id="ARBA00022723"/>
    </source>
</evidence>
<gene>
    <name evidence="19" type="primary">LOC114338362</name>
</gene>
<dbReference type="GO" id="GO:0004497">
    <property type="term" value="F:monooxygenase activity"/>
    <property type="evidence" value="ECO:0007669"/>
    <property type="project" value="UniProtKB-KW"/>
</dbReference>
<evidence type="ECO:0000256" key="12">
    <source>
        <dbReference type="ARBA" id="ARBA00023140"/>
    </source>
</evidence>
<dbReference type="AlphaFoldDB" id="A0A6P7GLV9"/>
<comment type="similarity">
    <text evidence="3">Belongs to the ATP-dependent AMP-binding enzyme family.</text>
</comment>
<keyword evidence="14" id="KW-0599">Photoprotein</keyword>
<reference evidence="19" key="1">
    <citation type="submission" date="2025-08" db="UniProtKB">
        <authorList>
            <consortium name="RefSeq"/>
        </authorList>
    </citation>
    <scope>IDENTIFICATION</scope>
    <source>
        <tissue evidence="19">Whole insect</tissue>
    </source>
</reference>
<evidence type="ECO:0000256" key="11">
    <source>
        <dbReference type="ARBA" id="ARBA00023033"/>
    </source>
</evidence>
<dbReference type="Gene3D" id="3.40.50.980">
    <property type="match status" value="2"/>
</dbReference>
<dbReference type="InterPro" id="IPR020845">
    <property type="entry name" value="AMP-binding_CS"/>
</dbReference>
<dbReference type="Gene3D" id="2.30.38.10">
    <property type="entry name" value="Luciferase, Domain 3"/>
    <property type="match status" value="1"/>
</dbReference>
<keyword evidence="12" id="KW-0576">Peroxisome</keyword>
<keyword evidence="9" id="KW-0460">Magnesium</keyword>
<feature type="region of interest" description="Disordered" evidence="16">
    <location>
        <begin position="364"/>
        <end position="386"/>
    </location>
</feature>
<dbReference type="InterPro" id="IPR045851">
    <property type="entry name" value="AMP-bd_C_sf"/>
</dbReference>
<dbReference type="Pfam" id="PF00501">
    <property type="entry name" value="AMP-binding"/>
    <property type="match status" value="1"/>
</dbReference>
<dbReference type="InterPro" id="IPR000873">
    <property type="entry name" value="AMP-dep_synth/lig_dom"/>
</dbReference>
<evidence type="ECO:0000256" key="9">
    <source>
        <dbReference type="ARBA" id="ARBA00022842"/>
    </source>
</evidence>
<dbReference type="PANTHER" id="PTHR24096">
    <property type="entry name" value="LONG-CHAIN-FATTY-ACID--COA LIGASE"/>
    <property type="match status" value="1"/>
</dbReference>
<dbReference type="GO" id="GO:0016405">
    <property type="term" value="F:CoA-ligase activity"/>
    <property type="evidence" value="ECO:0007669"/>
    <property type="project" value="TreeGrafter"/>
</dbReference>
<evidence type="ECO:0000259" key="17">
    <source>
        <dbReference type="Pfam" id="PF00501"/>
    </source>
</evidence>
<evidence type="ECO:0000256" key="10">
    <source>
        <dbReference type="ARBA" id="ARBA00023002"/>
    </source>
</evidence>
<dbReference type="GO" id="GO:0008218">
    <property type="term" value="P:bioluminescence"/>
    <property type="evidence" value="ECO:0007669"/>
    <property type="project" value="UniProtKB-KW"/>
</dbReference>
<comment type="subcellular location">
    <subcellularLocation>
        <location evidence="2">Peroxisome</location>
    </subcellularLocation>
</comment>
<evidence type="ECO:0000256" key="1">
    <source>
        <dbReference type="ARBA" id="ARBA00001946"/>
    </source>
</evidence>
<dbReference type="RefSeq" id="XP_028144755.1">
    <property type="nucleotide sequence ID" value="XM_028288954.1"/>
</dbReference>
<dbReference type="PROSITE" id="PS00455">
    <property type="entry name" value="AMP_BINDING"/>
    <property type="match status" value="1"/>
</dbReference>